<feature type="region of interest" description="Disordered" evidence="1">
    <location>
        <begin position="267"/>
        <end position="294"/>
    </location>
</feature>
<dbReference type="InterPro" id="IPR048020">
    <property type="entry name" value="Transpos_IS3"/>
</dbReference>
<evidence type="ECO:0000313" key="3">
    <source>
        <dbReference type="EMBL" id="CAA9294431.1"/>
    </source>
</evidence>
<dbReference type="InterPro" id="IPR025948">
    <property type="entry name" value="HTH-like_dom"/>
</dbReference>
<evidence type="ECO:0000256" key="1">
    <source>
        <dbReference type="SAM" id="MobiDB-lite"/>
    </source>
</evidence>
<dbReference type="InterPro" id="IPR036397">
    <property type="entry name" value="RNaseH_sf"/>
</dbReference>
<accession>A0A6J4K431</accession>
<evidence type="ECO:0000259" key="2">
    <source>
        <dbReference type="PROSITE" id="PS50994"/>
    </source>
</evidence>
<reference evidence="3" key="1">
    <citation type="submission" date="2020-02" db="EMBL/GenBank/DDBJ databases">
        <authorList>
            <person name="Meier V. D."/>
        </authorList>
    </citation>
    <scope>NUCLEOTIDE SEQUENCE</scope>
    <source>
        <strain evidence="3">AVDCRST_MAG89</strain>
    </source>
</reference>
<dbReference type="PANTHER" id="PTHR47515:SF1">
    <property type="entry name" value="BLR2054 PROTEIN"/>
    <property type="match status" value="1"/>
</dbReference>
<dbReference type="AlphaFoldDB" id="A0A6J4K431"/>
<gene>
    <name evidence="3" type="ORF">AVDCRST_MAG89-37</name>
</gene>
<dbReference type="NCBIfam" id="NF033516">
    <property type="entry name" value="transpos_IS3"/>
    <property type="match status" value="1"/>
</dbReference>
<name>A0A6J4K431_9BACT</name>
<dbReference type="GO" id="GO:0003676">
    <property type="term" value="F:nucleic acid binding"/>
    <property type="evidence" value="ECO:0007669"/>
    <property type="project" value="InterPro"/>
</dbReference>
<dbReference type="InterPro" id="IPR012337">
    <property type="entry name" value="RNaseH-like_sf"/>
</dbReference>
<dbReference type="Pfam" id="PF13276">
    <property type="entry name" value="HTH_21"/>
    <property type="match status" value="1"/>
</dbReference>
<dbReference type="PANTHER" id="PTHR47515">
    <property type="entry name" value="LOW CALCIUM RESPONSE LOCUS PROTEIN T"/>
    <property type="match status" value="1"/>
</dbReference>
<sequence length="294" mass="33552">MFGISERRACRVLGQSRNTQQRVLRRGAGDAELMERMRVLALQHPRYGYRMIRGRLMGEGWRVNPKRVYRLWREAGLKVRRVARKRPRPGDGANACHVRKPEYAHHVWTYDITSDETAEGRGLKFLVVIDEFTRRCLAIEVGRSMTSKQVLRVLEEQVRVHGAPGAMRSDNGPEFIAKRVKAWLEQSGVETLYIEPGSPWQNGYVESFNSRFEEEFLSQELFRGREEAAGLAERYRVEYNEVRPHSSLGYKTPARYAAECAVPNVASAPAALRPSPTPPDGGRKKKETPTALPF</sequence>
<dbReference type="SUPFAM" id="SSF53098">
    <property type="entry name" value="Ribonuclease H-like"/>
    <property type="match status" value="1"/>
</dbReference>
<dbReference type="Pfam" id="PF13683">
    <property type="entry name" value="rve_3"/>
    <property type="match status" value="1"/>
</dbReference>
<dbReference type="PROSITE" id="PS50994">
    <property type="entry name" value="INTEGRASE"/>
    <property type="match status" value="1"/>
</dbReference>
<dbReference type="Gene3D" id="3.30.420.10">
    <property type="entry name" value="Ribonuclease H-like superfamily/Ribonuclease H"/>
    <property type="match status" value="1"/>
</dbReference>
<proteinExistence type="predicted"/>
<dbReference type="GO" id="GO:0015074">
    <property type="term" value="P:DNA integration"/>
    <property type="evidence" value="ECO:0007669"/>
    <property type="project" value="InterPro"/>
</dbReference>
<protein>
    <submittedName>
        <fullName evidence="3">Mobile element protein</fullName>
    </submittedName>
</protein>
<dbReference type="InterPro" id="IPR001584">
    <property type="entry name" value="Integrase_cat-core"/>
</dbReference>
<dbReference type="EMBL" id="CADCTV010000007">
    <property type="protein sequence ID" value="CAA9294431.1"/>
    <property type="molecule type" value="Genomic_DNA"/>
</dbReference>
<organism evidence="3">
    <name type="scientific">uncultured Gemmatimonadota bacterium</name>
    <dbReference type="NCBI Taxonomy" id="203437"/>
    <lineage>
        <taxon>Bacteria</taxon>
        <taxon>Pseudomonadati</taxon>
        <taxon>Gemmatimonadota</taxon>
        <taxon>environmental samples</taxon>
    </lineage>
</organism>
<feature type="domain" description="Integrase catalytic" evidence="2">
    <location>
        <begin position="97"/>
        <end position="261"/>
    </location>
</feature>